<dbReference type="EMBL" id="JANBPW010003145">
    <property type="protein sequence ID" value="KAJ1938514.1"/>
    <property type="molecule type" value="Genomic_DNA"/>
</dbReference>
<gene>
    <name evidence="1" type="ORF">FBU59_004414</name>
</gene>
<name>A0ACC1J5H7_9FUNG</name>
<comment type="caution">
    <text evidence="1">The sequence shown here is derived from an EMBL/GenBank/DDBJ whole genome shotgun (WGS) entry which is preliminary data.</text>
</comment>
<accession>A0ACC1J5H7</accession>
<sequence length="605" mass="66253">MPPFEASAEEAANFKNGNEDKVEIWENEDGTWSVKFNKGAVILVPKALRFDRLVTAQLPSGWDPKRYGFPQDIIDQVDPTTLHSMVATVEALLRSGITDPYELYKYVHLSEIGNTIGSSLGGAKAVSSVFIDRFTGKDMNNDILQETMVNVVAGWTNMLLLSSAGPIQPVVAACATSLVSIDVAVETIQTGKAKIMFAGGYDDFSAEGSYEFAQLGATNNTVEDLADGRTPKEMSRPCTTTRHGFVEAQGAAVVMLMSASAAIEIGAPIYGIIAMSGTATDKQGRSIPAPGQGLLTAASERPTAFPSPLLDIDYRREQLTESLTVIDAWATRQAAHTEREATWRKAQDAKFDDALFVKERTEFIASETKRQKDDARNTWGNEFWKRDQSIAPIRGALATWDLTVDDIGVSSFHGTSTKANDKNESEVVDKQLRHLGRTPGHAVPAVCQKWLTGHHKGGAGGVMLNGVLQILRTGIVPGNRNADNIDPEFEKFDYLYYPAQSIHTSGIKAGTVTSFGFAQASGELVVVHPDHLYAVLGKDNLEAYTSKVADREKKTYRYWHDSLVGTKPFMRVKDAAPYTEEQEKQVYMDAGARVQYDAVTDSYHY</sequence>
<evidence type="ECO:0000313" key="2">
    <source>
        <dbReference type="Proteomes" id="UP001150603"/>
    </source>
</evidence>
<proteinExistence type="predicted"/>
<keyword evidence="2" id="KW-1185">Reference proteome</keyword>
<evidence type="ECO:0000313" key="1">
    <source>
        <dbReference type="EMBL" id="KAJ1938514.1"/>
    </source>
</evidence>
<organism evidence="1 2">
    <name type="scientific">Linderina macrospora</name>
    <dbReference type="NCBI Taxonomy" id="4868"/>
    <lineage>
        <taxon>Eukaryota</taxon>
        <taxon>Fungi</taxon>
        <taxon>Fungi incertae sedis</taxon>
        <taxon>Zoopagomycota</taxon>
        <taxon>Kickxellomycotina</taxon>
        <taxon>Kickxellomycetes</taxon>
        <taxon>Kickxellales</taxon>
        <taxon>Kickxellaceae</taxon>
        <taxon>Linderina</taxon>
    </lineage>
</organism>
<protein>
    <submittedName>
        <fullName evidence="1">Uncharacterized protein</fullName>
    </submittedName>
</protein>
<dbReference type="Proteomes" id="UP001150603">
    <property type="component" value="Unassembled WGS sequence"/>
</dbReference>
<reference evidence="1" key="1">
    <citation type="submission" date="2022-07" db="EMBL/GenBank/DDBJ databases">
        <title>Phylogenomic reconstructions and comparative analyses of Kickxellomycotina fungi.</title>
        <authorList>
            <person name="Reynolds N.K."/>
            <person name="Stajich J.E."/>
            <person name="Barry K."/>
            <person name="Grigoriev I.V."/>
            <person name="Crous P."/>
            <person name="Smith M.E."/>
        </authorList>
    </citation>
    <scope>NUCLEOTIDE SEQUENCE</scope>
    <source>
        <strain evidence="1">NRRL 5244</strain>
    </source>
</reference>